<organism evidence="3 4">
    <name type="scientific">Lactiplantibacillus daowaiensis</name>
    <dbReference type="NCBI Taxonomy" id="2559918"/>
    <lineage>
        <taxon>Bacteria</taxon>
        <taxon>Bacillati</taxon>
        <taxon>Bacillota</taxon>
        <taxon>Bacilli</taxon>
        <taxon>Lactobacillales</taxon>
        <taxon>Lactobacillaceae</taxon>
        <taxon>Lactiplantibacillus</taxon>
    </lineage>
</organism>
<keyword evidence="4" id="KW-1185">Reference proteome</keyword>
<dbReference type="SUPFAM" id="SSF143120">
    <property type="entry name" value="YefM-like"/>
    <property type="match status" value="1"/>
</dbReference>
<dbReference type="Gene3D" id="3.40.1620.10">
    <property type="entry name" value="YefM-like domain"/>
    <property type="match status" value="1"/>
</dbReference>
<dbReference type="Pfam" id="PF02604">
    <property type="entry name" value="PhdYeFM_antitox"/>
    <property type="match status" value="1"/>
</dbReference>
<evidence type="ECO:0000256" key="2">
    <source>
        <dbReference type="RuleBase" id="RU362080"/>
    </source>
</evidence>
<evidence type="ECO:0000256" key="1">
    <source>
        <dbReference type="ARBA" id="ARBA00009981"/>
    </source>
</evidence>
<comment type="caution">
    <text evidence="3">The sequence shown here is derived from an EMBL/GenBank/DDBJ whole genome shotgun (WGS) entry which is preliminary data.</text>
</comment>
<name>A0ABW1S126_9LACO</name>
<dbReference type="PANTHER" id="PTHR33713">
    <property type="entry name" value="ANTITOXIN YAFN-RELATED"/>
    <property type="match status" value="1"/>
</dbReference>
<comment type="similarity">
    <text evidence="1 2">Belongs to the phD/YefM antitoxin family.</text>
</comment>
<protein>
    <recommendedName>
        <fullName evidence="2">Antitoxin</fullName>
    </recommendedName>
</protein>
<dbReference type="InterPro" id="IPR036165">
    <property type="entry name" value="YefM-like_sf"/>
</dbReference>
<dbReference type="EMBL" id="JBHSSC010000034">
    <property type="protein sequence ID" value="MFC6181174.1"/>
    <property type="molecule type" value="Genomic_DNA"/>
</dbReference>
<evidence type="ECO:0000313" key="4">
    <source>
        <dbReference type="Proteomes" id="UP001596282"/>
    </source>
</evidence>
<gene>
    <name evidence="3" type="ORF">ACFP5Y_08080</name>
</gene>
<comment type="function">
    <text evidence="2">Antitoxin component of a type II toxin-antitoxin (TA) system.</text>
</comment>
<dbReference type="InterPro" id="IPR051405">
    <property type="entry name" value="phD/YefM_antitoxin"/>
</dbReference>
<dbReference type="InterPro" id="IPR006442">
    <property type="entry name" value="Antitoxin_Phd/YefM"/>
</dbReference>
<accession>A0ABW1S126</accession>
<dbReference type="Proteomes" id="UP001596282">
    <property type="component" value="Unassembled WGS sequence"/>
</dbReference>
<sequence>MATTATNITDARKNLKTITDDVVNYNEHIIITKPKNKNVVLMSEREFRSWEETLYLLKSDENRQALDKSIDQMKNGKVKTLSAEEWRNLANEED</sequence>
<dbReference type="RefSeq" id="WP_137629356.1">
    <property type="nucleotide sequence ID" value="NZ_BJDJ01000021.1"/>
</dbReference>
<reference evidence="4" key="1">
    <citation type="journal article" date="2019" name="Int. J. Syst. Evol. Microbiol.">
        <title>The Global Catalogue of Microorganisms (GCM) 10K type strain sequencing project: providing services to taxonomists for standard genome sequencing and annotation.</title>
        <authorList>
            <consortium name="The Broad Institute Genomics Platform"/>
            <consortium name="The Broad Institute Genome Sequencing Center for Infectious Disease"/>
            <person name="Wu L."/>
            <person name="Ma J."/>
        </authorList>
    </citation>
    <scope>NUCLEOTIDE SEQUENCE [LARGE SCALE GENOMIC DNA]</scope>
    <source>
        <strain evidence="4">CCM 8933</strain>
    </source>
</reference>
<proteinExistence type="inferred from homology"/>
<dbReference type="PANTHER" id="PTHR33713:SF6">
    <property type="entry name" value="ANTITOXIN YEFM"/>
    <property type="match status" value="1"/>
</dbReference>
<evidence type="ECO:0000313" key="3">
    <source>
        <dbReference type="EMBL" id="MFC6181174.1"/>
    </source>
</evidence>
<dbReference type="Gene3D" id="6.10.250.330">
    <property type="match status" value="1"/>
</dbReference>